<feature type="transmembrane region" description="Helical" evidence="1">
    <location>
        <begin position="29"/>
        <end position="47"/>
    </location>
</feature>
<dbReference type="AlphaFoldDB" id="A0A564VL79"/>
<keyword evidence="1" id="KW-1133">Transmembrane helix</keyword>
<dbReference type="EMBL" id="CABHNW010000022">
    <property type="protein sequence ID" value="VUX32773.1"/>
    <property type="molecule type" value="Genomic_DNA"/>
</dbReference>
<name>A0A564VL79_9FIRM</name>
<protein>
    <submittedName>
        <fullName evidence="2">Uncharacterized protein</fullName>
    </submittedName>
</protein>
<organism evidence="2 3">
    <name type="scientific">Blautia luti</name>
    <dbReference type="NCBI Taxonomy" id="89014"/>
    <lineage>
        <taxon>Bacteria</taxon>
        <taxon>Bacillati</taxon>
        <taxon>Bacillota</taxon>
        <taxon>Clostridia</taxon>
        <taxon>Lachnospirales</taxon>
        <taxon>Lachnospiraceae</taxon>
        <taxon>Blautia</taxon>
    </lineage>
</organism>
<keyword evidence="1" id="KW-0812">Transmembrane</keyword>
<gene>
    <name evidence="2" type="ORF">RSSSTS7063_02497</name>
</gene>
<evidence type="ECO:0000313" key="2">
    <source>
        <dbReference type="EMBL" id="VUX32773.1"/>
    </source>
</evidence>
<keyword evidence="3" id="KW-1185">Reference proteome</keyword>
<evidence type="ECO:0000313" key="3">
    <source>
        <dbReference type="Proteomes" id="UP000408482"/>
    </source>
</evidence>
<evidence type="ECO:0000256" key="1">
    <source>
        <dbReference type="SAM" id="Phobius"/>
    </source>
</evidence>
<feature type="transmembrane region" description="Helical" evidence="1">
    <location>
        <begin position="5"/>
        <end position="23"/>
    </location>
</feature>
<accession>A0A564VL79</accession>
<reference evidence="2 3" key="1">
    <citation type="submission" date="2019-07" db="EMBL/GenBank/DDBJ databases">
        <authorList>
            <person name="Hibberd C M."/>
            <person name="Gehrig L. J."/>
            <person name="Chang H.-W."/>
            <person name="Venkatesh S."/>
        </authorList>
    </citation>
    <scope>NUCLEOTIDE SEQUENCE [LARGE SCALE GENOMIC DNA]</scope>
    <source>
        <strain evidence="2">Blautia_luti_SSTS_Bg7063</strain>
    </source>
</reference>
<proteinExistence type="predicted"/>
<dbReference type="Proteomes" id="UP000408482">
    <property type="component" value="Unassembled WGS sequence"/>
</dbReference>
<dbReference type="RefSeq" id="WP_144092869.1">
    <property type="nucleotide sequence ID" value="NZ_CABHMX010000030.1"/>
</dbReference>
<sequence>MQKNLIISLVIGQLAALLPIWDWGDKPTFLTGSICITIVAMIAITWLEDKTRTIKRALTSANVKGLSN</sequence>
<keyword evidence="1" id="KW-0472">Membrane</keyword>